<sequence>MNSLLNMTSPLSSHLGDPHPDKVGRMGSTSSGSARRGPWSPEEDRKLMEIISLYGPTNWVRILSLLGSRSPKQCRERYHQNLKPLLNRNPITFEEGLLIEQLVAKHGKKWAEIARHLTGRSDNAIKNWWNGGANRRRRASQAALAPLHESNSLFLTQAQSARSSFSGSSGASASSASATVLATYNAPLAGSIPPPVSAPLSTTVSATAAVPGAPASGDQSTVSANTQKTTVLPLNPLQKSPEGSRRGSHANGFIKVLAYPRVPHFPQILFNTSMFNDEENAPVPMVHPHFASIPSRLASLDHPSIPNIHTLRRGETRRHSSSLGPALLIPSMTPANPYLAGQTHATGPLSSTLPALYMHLNTSASLNFNSGNSSDHYDLPCLSSRHGLVGYYDFNQRLFAVPALAALLLHNLRRPSVAPDYFPKSLAGHTLGDFGHKRNQSGNFSPSITPINLNRQLVSSSSSTGLKLGVPPFKNLLKSIGQDEDSAAANMDSENSDRMKVSQLID</sequence>
<dbReference type="STRING" id="45354.A0A1L0FUL1"/>
<dbReference type="Gene3D" id="1.10.10.60">
    <property type="entry name" value="Homeodomain-like"/>
    <property type="match status" value="2"/>
</dbReference>
<evidence type="ECO:0000313" key="10">
    <source>
        <dbReference type="EMBL" id="SGZ48049.1"/>
    </source>
</evidence>
<feature type="region of interest" description="Disordered" evidence="7">
    <location>
        <begin position="484"/>
        <end position="506"/>
    </location>
</feature>
<comment type="subcellular location">
    <subcellularLocation>
        <location evidence="1">Nucleus</location>
    </subcellularLocation>
</comment>
<feature type="compositionally biased region" description="Polar residues" evidence="7">
    <location>
        <begin position="217"/>
        <end position="232"/>
    </location>
</feature>
<feature type="region of interest" description="Disordered" evidence="7">
    <location>
        <begin position="209"/>
        <end position="248"/>
    </location>
</feature>
<evidence type="ECO:0000256" key="7">
    <source>
        <dbReference type="SAM" id="MobiDB-lite"/>
    </source>
</evidence>
<dbReference type="GO" id="GO:0005634">
    <property type="term" value="C:nucleus"/>
    <property type="evidence" value="ECO:0007669"/>
    <property type="project" value="UniProtKB-SubCell"/>
</dbReference>
<evidence type="ECO:0000259" key="9">
    <source>
        <dbReference type="PROSITE" id="PS51294"/>
    </source>
</evidence>
<name>A0A1L0FUL1_9ASCO</name>
<evidence type="ECO:0000256" key="3">
    <source>
        <dbReference type="ARBA" id="ARBA00023015"/>
    </source>
</evidence>
<dbReference type="SMART" id="SM00717">
    <property type="entry name" value="SANT"/>
    <property type="match status" value="2"/>
</dbReference>
<dbReference type="PANTHER" id="PTHR47995:SF18">
    <property type="entry name" value="TRANSCRIPTION FACTOR MYB65"/>
    <property type="match status" value="1"/>
</dbReference>
<feature type="domain" description="Myb-like" evidence="8">
    <location>
        <begin position="83"/>
        <end position="130"/>
    </location>
</feature>
<dbReference type="PROSITE" id="PS50090">
    <property type="entry name" value="MYB_LIKE"/>
    <property type="match status" value="2"/>
</dbReference>
<dbReference type="OrthoDB" id="2143914at2759"/>
<evidence type="ECO:0000256" key="6">
    <source>
        <dbReference type="ARBA" id="ARBA00023242"/>
    </source>
</evidence>
<evidence type="ECO:0000259" key="8">
    <source>
        <dbReference type="PROSITE" id="PS50090"/>
    </source>
</evidence>
<keyword evidence="5" id="KW-0804">Transcription</keyword>
<feature type="compositionally biased region" description="Polar residues" evidence="7">
    <location>
        <begin position="1"/>
        <end position="12"/>
    </location>
</feature>
<dbReference type="Proteomes" id="UP000182334">
    <property type="component" value="Chromosome I"/>
</dbReference>
<gene>
    <name evidence="10" type="ORF">SAMEA4029010_CIC11G00000004212</name>
</gene>
<accession>A0A1L0FUL1</accession>
<dbReference type="CDD" id="cd00167">
    <property type="entry name" value="SANT"/>
    <property type="match status" value="2"/>
</dbReference>
<keyword evidence="6" id="KW-0539">Nucleus</keyword>
<feature type="domain" description="Myb-like" evidence="8">
    <location>
        <begin position="31"/>
        <end position="82"/>
    </location>
</feature>
<dbReference type="SUPFAM" id="SSF46689">
    <property type="entry name" value="Homeodomain-like"/>
    <property type="match status" value="1"/>
</dbReference>
<dbReference type="GO" id="GO:0003677">
    <property type="term" value="F:DNA binding"/>
    <property type="evidence" value="ECO:0007669"/>
    <property type="project" value="UniProtKB-KW"/>
</dbReference>
<evidence type="ECO:0000256" key="1">
    <source>
        <dbReference type="ARBA" id="ARBA00004123"/>
    </source>
</evidence>
<proteinExistence type="predicted"/>
<dbReference type="PROSITE" id="PS51294">
    <property type="entry name" value="HTH_MYB"/>
    <property type="match status" value="2"/>
</dbReference>
<protein>
    <submittedName>
        <fullName evidence="10">CIC11C00000004212</fullName>
    </submittedName>
</protein>
<evidence type="ECO:0000256" key="4">
    <source>
        <dbReference type="ARBA" id="ARBA00023125"/>
    </source>
</evidence>
<keyword evidence="3" id="KW-0805">Transcription regulation</keyword>
<evidence type="ECO:0000256" key="2">
    <source>
        <dbReference type="ARBA" id="ARBA00022737"/>
    </source>
</evidence>
<evidence type="ECO:0000256" key="5">
    <source>
        <dbReference type="ARBA" id="ARBA00023163"/>
    </source>
</evidence>
<dbReference type="InterPro" id="IPR001005">
    <property type="entry name" value="SANT/Myb"/>
</dbReference>
<dbReference type="AlphaFoldDB" id="A0A1L0FUL1"/>
<dbReference type="EMBL" id="LT635756">
    <property type="protein sequence ID" value="SGZ48049.1"/>
    <property type="molecule type" value="Genomic_DNA"/>
</dbReference>
<dbReference type="Pfam" id="PF00249">
    <property type="entry name" value="Myb_DNA-binding"/>
    <property type="match status" value="2"/>
</dbReference>
<keyword evidence="4" id="KW-0238">DNA-binding</keyword>
<keyword evidence="11" id="KW-1185">Reference proteome</keyword>
<dbReference type="InterPro" id="IPR009057">
    <property type="entry name" value="Homeodomain-like_sf"/>
</dbReference>
<evidence type="ECO:0000313" key="11">
    <source>
        <dbReference type="Proteomes" id="UP000182334"/>
    </source>
</evidence>
<dbReference type="PANTHER" id="PTHR47995">
    <property type="entry name" value="TRANSCRIPTION FACTOR MYB33-RELATED"/>
    <property type="match status" value="1"/>
</dbReference>
<feature type="domain" description="HTH myb-type" evidence="9">
    <location>
        <begin position="35"/>
        <end position="86"/>
    </location>
</feature>
<reference evidence="10 11" key="1">
    <citation type="submission" date="2016-10" db="EMBL/GenBank/DDBJ databases">
        <authorList>
            <person name="de Groot N.N."/>
        </authorList>
    </citation>
    <scope>NUCLEOTIDE SEQUENCE [LARGE SCALE GENOMIC DNA]</scope>
    <source>
        <strain evidence="10 11">CBS 141442</strain>
    </source>
</reference>
<dbReference type="InterPro" id="IPR017930">
    <property type="entry name" value="Myb_dom"/>
</dbReference>
<feature type="domain" description="HTH myb-type" evidence="9">
    <location>
        <begin position="87"/>
        <end position="137"/>
    </location>
</feature>
<feature type="region of interest" description="Disordered" evidence="7">
    <location>
        <begin position="1"/>
        <end position="41"/>
    </location>
</feature>
<organism evidence="10 11">
    <name type="scientific">Sungouiella intermedia</name>
    <dbReference type="NCBI Taxonomy" id="45354"/>
    <lineage>
        <taxon>Eukaryota</taxon>
        <taxon>Fungi</taxon>
        <taxon>Dikarya</taxon>
        <taxon>Ascomycota</taxon>
        <taxon>Saccharomycotina</taxon>
        <taxon>Pichiomycetes</taxon>
        <taxon>Metschnikowiaceae</taxon>
        <taxon>Sungouiella</taxon>
    </lineage>
</organism>
<keyword evidence="2" id="KW-0677">Repeat</keyword>